<dbReference type="InterPro" id="IPR027271">
    <property type="entry name" value="Acetolactate_synth/TF_NikR_C"/>
</dbReference>
<keyword evidence="6 7" id="KW-0804">Transcription</keyword>
<dbReference type="InterPro" id="IPR045865">
    <property type="entry name" value="ACT-like_dom_sf"/>
</dbReference>
<feature type="binding site" evidence="7">
    <location>
        <position position="82"/>
    </location>
    <ligand>
        <name>Ni(2+)</name>
        <dbReference type="ChEBI" id="CHEBI:49786"/>
    </ligand>
</feature>
<feature type="binding site" evidence="7">
    <location>
        <position position="95"/>
    </location>
    <ligand>
        <name>Ni(2+)</name>
        <dbReference type="ChEBI" id="CHEBI:49786"/>
    </ligand>
</feature>
<dbReference type="HAMAP" id="MF_00476">
    <property type="entry name" value="NikR"/>
    <property type="match status" value="1"/>
</dbReference>
<evidence type="ECO:0000256" key="3">
    <source>
        <dbReference type="ARBA" id="ARBA00022723"/>
    </source>
</evidence>
<dbReference type="Gene3D" id="1.10.1220.10">
    <property type="entry name" value="Met repressor-like"/>
    <property type="match status" value="1"/>
</dbReference>
<dbReference type="Gene3D" id="3.30.70.1150">
    <property type="entry name" value="ACT-like. Chain A, domain 2"/>
    <property type="match status" value="1"/>
</dbReference>
<evidence type="ECO:0000259" key="9">
    <source>
        <dbReference type="Pfam" id="PF01402"/>
    </source>
</evidence>
<evidence type="ECO:0000256" key="4">
    <source>
        <dbReference type="ARBA" id="ARBA00023015"/>
    </source>
</evidence>
<evidence type="ECO:0000256" key="5">
    <source>
        <dbReference type="ARBA" id="ARBA00023125"/>
    </source>
</evidence>
<dbReference type="InterPro" id="IPR022988">
    <property type="entry name" value="Ni_resp_reg_NikR"/>
</dbReference>
<dbReference type="PANTHER" id="PTHR34719">
    <property type="entry name" value="NICKEL-RESPONSIVE REGULATOR"/>
    <property type="match status" value="1"/>
</dbReference>
<dbReference type="Pfam" id="PF08753">
    <property type="entry name" value="NikR_C"/>
    <property type="match status" value="1"/>
</dbReference>
<evidence type="ECO:0000313" key="11">
    <source>
        <dbReference type="EMBL" id="MFB9754330.1"/>
    </source>
</evidence>
<feature type="region of interest" description="Disordered" evidence="8">
    <location>
        <begin position="144"/>
        <end position="172"/>
    </location>
</feature>
<dbReference type="NCBIfam" id="NF002815">
    <property type="entry name" value="PRK02967.1"/>
    <property type="match status" value="1"/>
</dbReference>
<dbReference type="Proteomes" id="UP001589619">
    <property type="component" value="Unassembled WGS sequence"/>
</dbReference>
<dbReference type="NCBIfam" id="NF003381">
    <property type="entry name" value="PRK04460.1"/>
    <property type="match status" value="1"/>
</dbReference>
<feature type="domain" description="Transcription factor NikR nickel binding C-terminal" evidence="10">
    <location>
        <begin position="59"/>
        <end position="135"/>
    </location>
</feature>
<comment type="function">
    <text evidence="7">Transcriptional regulator.</text>
</comment>
<evidence type="ECO:0000256" key="2">
    <source>
        <dbReference type="ARBA" id="ARBA00022596"/>
    </source>
</evidence>
<sequence length="172" mass="19417">MSGKDDLVRFGVSMPSELIQQFDQYIGEQGYTNRSEAIRDLVRKTLLQPGRLNPEQLVAGTIVMVYDHDVSELPLLLMELQHQYHHHIISTMHVHLNHDQCLEIIAVRGRLDQLRELQSQIQVHRGVLYCELSVTYVDEQNEADGHAHHGHHGLGAGRHAHSGPSAGERAES</sequence>
<keyword evidence="4 7" id="KW-0805">Transcription regulation</keyword>
<dbReference type="NCBIfam" id="NF002169">
    <property type="entry name" value="PRK01002.1"/>
    <property type="match status" value="1"/>
</dbReference>
<accession>A0ABV5W1C2</accession>
<reference evidence="11 12" key="1">
    <citation type="submission" date="2024-09" db="EMBL/GenBank/DDBJ databases">
        <authorList>
            <person name="Sun Q."/>
            <person name="Mori K."/>
        </authorList>
    </citation>
    <scope>NUCLEOTIDE SEQUENCE [LARGE SCALE GENOMIC DNA]</scope>
    <source>
        <strain evidence="11 12">JCM 12520</strain>
    </source>
</reference>
<evidence type="ECO:0000256" key="6">
    <source>
        <dbReference type="ARBA" id="ARBA00023163"/>
    </source>
</evidence>
<dbReference type="InterPro" id="IPR013321">
    <property type="entry name" value="Arc_rbn_hlx_hlx"/>
</dbReference>
<dbReference type="CDD" id="cd22231">
    <property type="entry name" value="RHH_NikR_HicB-like"/>
    <property type="match status" value="1"/>
</dbReference>
<keyword evidence="5 7" id="KW-0238">DNA-binding</keyword>
<name>A0ABV5W1C2_9BACL</name>
<evidence type="ECO:0000256" key="1">
    <source>
        <dbReference type="ARBA" id="ARBA00008478"/>
    </source>
</evidence>
<comment type="cofactor">
    <cofactor evidence="7">
        <name>Ni(2+)</name>
        <dbReference type="ChEBI" id="CHEBI:49786"/>
    </cofactor>
    <text evidence="7">Binds 1 nickel ion per subunit.</text>
</comment>
<feature type="binding site" evidence="7">
    <location>
        <position position="93"/>
    </location>
    <ligand>
        <name>Ni(2+)</name>
        <dbReference type="ChEBI" id="CHEBI:49786"/>
    </ligand>
</feature>
<keyword evidence="12" id="KW-1185">Reference proteome</keyword>
<dbReference type="EMBL" id="JBHMAG010000014">
    <property type="protein sequence ID" value="MFB9754330.1"/>
    <property type="molecule type" value="Genomic_DNA"/>
</dbReference>
<keyword evidence="2 7" id="KW-0533">Nickel</keyword>
<dbReference type="PANTHER" id="PTHR34719:SF2">
    <property type="entry name" value="NICKEL-RESPONSIVE REGULATOR"/>
    <property type="match status" value="1"/>
</dbReference>
<dbReference type="InterPro" id="IPR010985">
    <property type="entry name" value="Ribbon_hlx_hlx"/>
</dbReference>
<comment type="caution">
    <text evidence="11">The sequence shown here is derived from an EMBL/GenBank/DDBJ whole genome shotgun (WGS) entry which is preliminary data.</text>
</comment>
<dbReference type="InterPro" id="IPR014864">
    <property type="entry name" value="TF_NikR_Ni-bd_C"/>
</dbReference>
<keyword evidence="3 7" id="KW-0479">Metal-binding</keyword>
<comment type="similarity">
    <text evidence="1 7">Belongs to the transcriptional regulatory CopG/NikR family.</text>
</comment>
<evidence type="ECO:0000259" key="10">
    <source>
        <dbReference type="Pfam" id="PF08753"/>
    </source>
</evidence>
<dbReference type="SUPFAM" id="SSF47598">
    <property type="entry name" value="Ribbon-helix-helix"/>
    <property type="match status" value="1"/>
</dbReference>
<organism evidence="11 12">
    <name type="scientific">Paenibacillus hodogayensis</name>
    <dbReference type="NCBI Taxonomy" id="279208"/>
    <lineage>
        <taxon>Bacteria</taxon>
        <taxon>Bacillati</taxon>
        <taxon>Bacillota</taxon>
        <taxon>Bacilli</taxon>
        <taxon>Bacillales</taxon>
        <taxon>Paenibacillaceae</taxon>
        <taxon>Paenibacillus</taxon>
    </lineage>
</organism>
<dbReference type="RefSeq" id="WP_344913751.1">
    <property type="nucleotide sequence ID" value="NZ_BAAAYO010000013.1"/>
</dbReference>
<evidence type="ECO:0000256" key="8">
    <source>
        <dbReference type="SAM" id="MobiDB-lite"/>
    </source>
</evidence>
<feature type="domain" description="Ribbon-helix-helix protein CopG" evidence="9">
    <location>
        <begin position="8"/>
        <end position="47"/>
    </location>
</feature>
<dbReference type="InterPro" id="IPR050192">
    <property type="entry name" value="CopG/NikR_regulator"/>
</dbReference>
<dbReference type="Pfam" id="PF01402">
    <property type="entry name" value="RHH_1"/>
    <property type="match status" value="1"/>
</dbReference>
<dbReference type="InterPro" id="IPR002145">
    <property type="entry name" value="CopG"/>
</dbReference>
<gene>
    <name evidence="11" type="primary">nikR</name>
    <name evidence="11" type="ORF">ACFFNY_22395</name>
</gene>
<dbReference type="SUPFAM" id="SSF55021">
    <property type="entry name" value="ACT-like"/>
    <property type="match status" value="1"/>
</dbReference>
<proteinExistence type="inferred from homology"/>
<protein>
    <recommendedName>
        <fullName evidence="7">Putative nickel-responsive regulator</fullName>
    </recommendedName>
</protein>
<evidence type="ECO:0000313" key="12">
    <source>
        <dbReference type="Proteomes" id="UP001589619"/>
    </source>
</evidence>
<evidence type="ECO:0000256" key="7">
    <source>
        <dbReference type="HAMAP-Rule" id="MF_00476"/>
    </source>
</evidence>
<feature type="binding site" evidence="7">
    <location>
        <position position="101"/>
    </location>
    <ligand>
        <name>Ni(2+)</name>
        <dbReference type="ChEBI" id="CHEBI:49786"/>
    </ligand>
</feature>